<dbReference type="PANTHER" id="PTHR10603">
    <property type="entry name" value="FRAGILE X MENTAL RETARDATION SYNDROME-RELATED PROTEIN"/>
    <property type="match status" value="1"/>
</dbReference>
<feature type="region of interest" description="Disordered" evidence="2">
    <location>
        <begin position="542"/>
        <end position="573"/>
    </location>
</feature>
<dbReference type="GO" id="GO:0003723">
    <property type="term" value="F:RNA binding"/>
    <property type="evidence" value="ECO:0007669"/>
    <property type="project" value="UniProtKB-UniRule"/>
</dbReference>
<dbReference type="EMBL" id="JBICBT010000106">
    <property type="protein sequence ID" value="KAL3123239.1"/>
    <property type="molecule type" value="Genomic_DNA"/>
</dbReference>
<proteinExistence type="predicted"/>
<dbReference type="AlphaFoldDB" id="A0ABD2M6W4"/>
<dbReference type="PANTHER" id="PTHR10603:SF7">
    <property type="entry name" value="FRAGILE X MESSENGER RIBONUCLEOPROTEIN 1 HOMOLOG"/>
    <property type="match status" value="1"/>
</dbReference>
<comment type="caution">
    <text evidence="4">The sequence shown here is derived from an EMBL/GenBank/DDBJ whole genome shotgun (WGS) entry which is preliminary data.</text>
</comment>
<evidence type="ECO:0000259" key="3">
    <source>
        <dbReference type="Pfam" id="PF00013"/>
    </source>
</evidence>
<keyword evidence="1" id="KW-0694">RNA-binding</keyword>
<sequence length="573" mass="63436">MKRKFLVIRKETDENGREKDEDEGGEEEEDEESDDENGEEKHPPPPKKARLSTEAEEETVDGDNALPNARKTTALSQMPIKTEPTEDEQKVKGKSGGCSSVDSDNEHSTIKKVSSVDIVSSLPTLSPNATEMPSAFYPDNHPVPVPPFLCSHCASAKSLCIAFPGDLLAYFKNASQNGAFQSLLESVPNVSIEVDDTDTEPVLTVKSFSSTAVEKVRMLADAFVENSRLRQKMLRKREDNSKWSFTNFESNMFDANFLVEIEVSLAYLGLAFGKNRSNLAAARALYGIREITVDESQKAQGICKFKIYANTSEAADTARKMLEFADRKVPMPSSAIGRLIGKHSRNITDIVTKSGVVRIFVEKEKNEDDNSTNFVLIGTADKIANAEMMLNFHLWHIRERDDFDEERDELEREYALEKSSLADASAFVAGHRNYDNTAFDHWTLAKAPSTDGSLCSKARANNNNRLPRPIFGRANRRHCHNGIDGGVGGGGRWNGFSMGIASSLQPSPPPLALAMNNNNNKSLSYYQQPLAATNGQFSGGWTHSAETDLKPSNCTGQKPQHYGSRWDSSRHFH</sequence>
<feature type="region of interest" description="Disordered" evidence="2">
    <location>
        <begin position="1"/>
        <end position="108"/>
    </location>
</feature>
<gene>
    <name evidence="4" type="ORF">niasHT_006782</name>
</gene>
<protein>
    <recommendedName>
        <fullName evidence="3">K Homology domain-containing protein</fullName>
    </recommendedName>
</protein>
<dbReference type="InterPro" id="IPR004088">
    <property type="entry name" value="KH_dom_type_1"/>
</dbReference>
<keyword evidence="5" id="KW-1185">Reference proteome</keyword>
<feature type="compositionally biased region" description="Basic and acidic residues" evidence="2">
    <location>
        <begin position="8"/>
        <end position="19"/>
    </location>
</feature>
<dbReference type="PROSITE" id="PS50084">
    <property type="entry name" value="KH_TYPE_1"/>
    <property type="match status" value="1"/>
</dbReference>
<dbReference type="Proteomes" id="UP001620626">
    <property type="component" value="Unassembled WGS sequence"/>
</dbReference>
<accession>A0ABD2M6W4</accession>
<feature type="compositionally biased region" description="Acidic residues" evidence="2">
    <location>
        <begin position="20"/>
        <end position="38"/>
    </location>
</feature>
<dbReference type="Gene3D" id="3.30.1370.10">
    <property type="entry name" value="K Homology domain, type 1"/>
    <property type="match status" value="2"/>
</dbReference>
<organism evidence="4 5">
    <name type="scientific">Heterodera trifolii</name>
    <dbReference type="NCBI Taxonomy" id="157864"/>
    <lineage>
        <taxon>Eukaryota</taxon>
        <taxon>Metazoa</taxon>
        <taxon>Ecdysozoa</taxon>
        <taxon>Nematoda</taxon>
        <taxon>Chromadorea</taxon>
        <taxon>Rhabditida</taxon>
        <taxon>Tylenchina</taxon>
        <taxon>Tylenchomorpha</taxon>
        <taxon>Tylenchoidea</taxon>
        <taxon>Heteroderidae</taxon>
        <taxon>Heteroderinae</taxon>
        <taxon>Heterodera</taxon>
    </lineage>
</organism>
<feature type="domain" description="K Homology" evidence="3">
    <location>
        <begin position="328"/>
        <end position="390"/>
    </location>
</feature>
<name>A0ABD2M6W4_9BILA</name>
<evidence type="ECO:0000313" key="5">
    <source>
        <dbReference type="Proteomes" id="UP001620626"/>
    </source>
</evidence>
<evidence type="ECO:0000256" key="2">
    <source>
        <dbReference type="SAM" id="MobiDB-lite"/>
    </source>
</evidence>
<dbReference type="InterPro" id="IPR040148">
    <property type="entry name" value="FMR1"/>
</dbReference>
<evidence type="ECO:0000256" key="1">
    <source>
        <dbReference type="PROSITE-ProRule" id="PRU00117"/>
    </source>
</evidence>
<reference evidence="4 5" key="1">
    <citation type="submission" date="2024-10" db="EMBL/GenBank/DDBJ databases">
        <authorList>
            <person name="Kim D."/>
        </authorList>
    </citation>
    <scope>NUCLEOTIDE SEQUENCE [LARGE SCALE GENOMIC DNA]</scope>
    <source>
        <strain evidence="4">BH-2024</strain>
    </source>
</reference>
<dbReference type="SUPFAM" id="SSF54791">
    <property type="entry name" value="Eukaryotic type KH-domain (KH-domain type I)"/>
    <property type="match status" value="1"/>
</dbReference>
<evidence type="ECO:0000313" key="4">
    <source>
        <dbReference type="EMBL" id="KAL3123239.1"/>
    </source>
</evidence>
<dbReference type="Pfam" id="PF00013">
    <property type="entry name" value="KH_1"/>
    <property type="match status" value="1"/>
</dbReference>
<dbReference type="InterPro" id="IPR036612">
    <property type="entry name" value="KH_dom_type_1_sf"/>
</dbReference>